<dbReference type="InterPro" id="IPR001810">
    <property type="entry name" value="F-box_dom"/>
</dbReference>
<dbReference type="InterPro" id="IPR036047">
    <property type="entry name" value="F-box-like_dom_sf"/>
</dbReference>
<evidence type="ECO:0000259" key="1">
    <source>
        <dbReference type="SMART" id="SM00256"/>
    </source>
</evidence>
<dbReference type="InterPro" id="IPR055290">
    <property type="entry name" value="At3g26010-like"/>
</dbReference>
<reference evidence="3" key="1">
    <citation type="journal article" date="2012" name="Nat. Biotechnol.">
        <title>Reference genome sequence of the model plant Setaria.</title>
        <authorList>
            <person name="Bennetzen J.L."/>
            <person name="Schmutz J."/>
            <person name="Wang H."/>
            <person name="Percifield R."/>
            <person name="Hawkins J."/>
            <person name="Pontaroli A.C."/>
            <person name="Estep M."/>
            <person name="Feng L."/>
            <person name="Vaughn J.N."/>
            <person name="Grimwood J."/>
            <person name="Jenkins J."/>
            <person name="Barry K."/>
            <person name="Lindquist E."/>
            <person name="Hellsten U."/>
            <person name="Deshpande S."/>
            <person name="Wang X."/>
            <person name="Wu X."/>
            <person name="Mitros T."/>
            <person name="Triplett J."/>
            <person name="Yang X."/>
            <person name="Ye C.Y."/>
            <person name="Mauro-Herrera M."/>
            <person name="Wang L."/>
            <person name="Li P."/>
            <person name="Sharma M."/>
            <person name="Sharma R."/>
            <person name="Ronald P.C."/>
            <person name="Panaud O."/>
            <person name="Kellogg E.A."/>
            <person name="Brutnell T.P."/>
            <person name="Doust A.N."/>
            <person name="Tuskan G.A."/>
            <person name="Rokhsar D."/>
            <person name="Devos K.M."/>
        </authorList>
    </citation>
    <scope>NUCLEOTIDE SEQUENCE [LARGE SCALE GENOMIC DNA]</scope>
    <source>
        <strain evidence="3">cv. Yugu1</strain>
    </source>
</reference>
<dbReference type="EMBL" id="AGNK02000720">
    <property type="status" value="NOT_ANNOTATED_CDS"/>
    <property type="molecule type" value="Genomic_DNA"/>
</dbReference>
<dbReference type="PANTHER" id="PTHR35546:SF17">
    <property type="entry name" value="RECEPTOR-LIKE KINASE-LIKE"/>
    <property type="match status" value="1"/>
</dbReference>
<dbReference type="AlphaFoldDB" id="K3ZZQ8"/>
<accession>K3ZZQ8</accession>
<feature type="domain" description="F-box" evidence="1">
    <location>
        <begin position="12"/>
        <end position="52"/>
    </location>
</feature>
<dbReference type="PANTHER" id="PTHR35546">
    <property type="entry name" value="F-BOX PROTEIN INTERACTION DOMAIN PROTEIN-RELATED"/>
    <property type="match status" value="1"/>
</dbReference>
<dbReference type="OMA" id="ETYDIAT"/>
<evidence type="ECO:0000313" key="3">
    <source>
        <dbReference type="Proteomes" id="UP000004995"/>
    </source>
</evidence>
<dbReference type="Gramene" id="KQL22784">
    <property type="protein sequence ID" value="KQL22784"/>
    <property type="gene ID" value="SETIT_032093mg"/>
</dbReference>
<protein>
    <recommendedName>
        <fullName evidence="1">F-box domain-containing protein</fullName>
    </recommendedName>
</protein>
<organism evidence="2 3">
    <name type="scientific">Setaria italica</name>
    <name type="common">Foxtail millet</name>
    <name type="synonym">Panicum italicum</name>
    <dbReference type="NCBI Taxonomy" id="4555"/>
    <lineage>
        <taxon>Eukaryota</taxon>
        <taxon>Viridiplantae</taxon>
        <taxon>Streptophyta</taxon>
        <taxon>Embryophyta</taxon>
        <taxon>Tracheophyta</taxon>
        <taxon>Spermatophyta</taxon>
        <taxon>Magnoliopsida</taxon>
        <taxon>Liliopsida</taxon>
        <taxon>Poales</taxon>
        <taxon>Poaceae</taxon>
        <taxon>PACMAD clade</taxon>
        <taxon>Panicoideae</taxon>
        <taxon>Panicodae</taxon>
        <taxon>Paniceae</taxon>
        <taxon>Cenchrinae</taxon>
        <taxon>Setaria</taxon>
    </lineage>
</organism>
<evidence type="ECO:0000313" key="2">
    <source>
        <dbReference type="EnsemblPlants" id="KQL22784"/>
    </source>
</evidence>
<dbReference type="STRING" id="4555.K3ZZQ8"/>
<dbReference type="SMART" id="SM00256">
    <property type="entry name" value="FBOX"/>
    <property type="match status" value="1"/>
</dbReference>
<sequence>MDCPRGSAVAGLYDDILVEILSRVPVKDLRRSKCVSKPWRDLISDPLHRKKLPQTLEGFFHGGRRSFGHFTCLTGTGESVPPVDLDPSFSFLTEKLPGVERLVLLDSCNGLLLFGCNREDRFGYIVCNPATEECVDVPASSCSCPPPPPFGESNDVYNGERYAHTFLIFDPAASVHFHLVQFWNDVSMEEIEAVHSASKWKRGEKGGEWGQWGQAMLKFTFGRAFINGLLYFIVYHVQKSEALILACISMDLQLKGFRIYFTQLSVWVLEDNDTQEWILKHNVSCSQLFGFLSCPAHDLDIVAIHPDHNSVIFVQRWNRKLVLYNMDTKELHPLRSL</sequence>
<dbReference type="SUPFAM" id="SSF81383">
    <property type="entry name" value="F-box domain"/>
    <property type="match status" value="1"/>
</dbReference>
<reference evidence="2" key="2">
    <citation type="submission" date="2018-08" db="UniProtKB">
        <authorList>
            <consortium name="EnsemblPlants"/>
        </authorList>
    </citation>
    <scope>IDENTIFICATION</scope>
    <source>
        <strain evidence="2">Yugu1</strain>
    </source>
</reference>
<dbReference type="HOGENOM" id="CLU_022847_1_0_1"/>
<proteinExistence type="predicted"/>
<dbReference type="Gene3D" id="1.20.1280.50">
    <property type="match status" value="1"/>
</dbReference>
<keyword evidence="3" id="KW-1185">Reference proteome</keyword>
<dbReference type="InParanoid" id="K3ZZQ8"/>
<name>K3ZZQ8_SETIT</name>
<dbReference type="Pfam" id="PF00646">
    <property type="entry name" value="F-box"/>
    <property type="match status" value="1"/>
</dbReference>
<dbReference type="EnsemblPlants" id="KQL22784">
    <property type="protein sequence ID" value="KQL22784"/>
    <property type="gene ID" value="SETIT_032093mg"/>
</dbReference>
<dbReference type="CDD" id="cd22157">
    <property type="entry name" value="F-box_AtFBW1-like"/>
    <property type="match status" value="1"/>
</dbReference>
<dbReference type="Proteomes" id="UP000004995">
    <property type="component" value="Unassembled WGS sequence"/>
</dbReference>
<dbReference type="eggNOG" id="ENOG502R4ZB">
    <property type="taxonomic scope" value="Eukaryota"/>
</dbReference>